<dbReference type="CDD" id="cd00041">
    <property type="entry name" value="CUB"/>
    <property type="match status" value="2"/>
</dbReference>
<evidence type="ECO:0000256" key="1">
    <source>
        <dbReference type="ARBA" id="ARBA00022737"/>
    </source>
</evidence>
<dbReference type="SMART" id="SM00042">
    <property type="entry name" value="CUB"/>
    <property type="match status" value="2"/>
</dbReference>
<dbReference type="InterPro" id="IPR001254">
    <property type="entry name" value="Trypsin_dom"/>
</dbReference>
<dbReference type="EMBL" id="JAFHDT010000004">
    <property type="protein sequence ID" value="KAI7810415.1"/>
    <property type="molecule type" value="Genomic_DNA"/>
</dbReference>
<organism evidence="5 6">
    <name type="scientific">Triplophysa rosa</name>
    <name type="common">Cave loach</name>
    <dbReference type="NCBI Taxonomy" id="992332"/>
    <lineage>
        <taxon>Eukaryota</taxon>
        <taxon>Metazoa</taxon>
        <taxon>Chordata</taxon>
        <taxon>Craniata</taxon>
        <taxon>Vertebrata</taxon>
        <taxon>Euteleostomi</taxon>
        <taxon>Actinopterygii</taxon>
        <taxon>Neopterygii</taxon>
        <taxon>Teleostei</taxon>
        <taxon>Ostariophysi</taxon>
        <taxon>Cypriniformes</taxon>
        <taxon>Nemacheilidae</taxon>
        <taxon>Triplophysa</taxon>
    </lineage>
</organism>
<name>A0A9W8C828_TRIRA</name>
<dbReference type="SUPFAM" id="SSF49854">
    <property type="entry name" value="Spermadhesin, CUB domain"/>
    <property type="match status" value="2"/>
</dbReference>
<reference evidence="5" key="1">
    <citation type="submission" date="2021-02" db="EMBL/GenBank/DDBJ databases">
        <title>Comparative genomics reveals that relaxation of natural selection precedes convergent phenotypic evolution of cavefish.</title>
        <authorList>
            <person name="Peng Z."/>
        </authorList>
    </citation>
    <scope>NUCLEOTIDE SEQUENCE</scope>
    <source>
        <tissue evidence="5">Muscle</tissue>
    </source>
</reference>
<comment type="caution">
    <text evidence="3">Lacks conserved residue(s) required for the propagation of feature annotation.</text>
</comment>
<dbReference type="GO" id="GO:0006508">
    <property type="term" value="P:proteolysis"/>
    <property type="evidence" value="ECO:0007669"/>
    <property type="project" value="InterPro"/>
</dbReference>
<evidence type="ECO:0000256" key="2">
    <source>
        <dbReference type="ARBA" id="ARBA00023157"/>
    </source>
</evidence>
<dbReference type="InterPro" id="IPR009003">
    <property type="entry name" value="Peptidase_S1_PA"/>
</dbReference>
<dbReference type="GO" id="GO:0004252">
    <property type="term" value="F:serine-type endopeptidase activity"/>
    <property type="evidence" value="ECO:0007669"/>
    <property type="project" value="InterPro"/>
</dbReference>
<dbReference type="InterPro" id="IPR000859">
    <property type="entry name" value="CUB_dom"/>
</dbReference>
<comment type="caution">
    <text evidence="5">The sequence shown here is derived from an EMBL/GenBank/DDBJ whole genome shotgun (WGS) entry which is preliminary data.</text>
</comment>
<keyword evidence="2 3" id="KW-1015">Disulfide bond</keyword>
<dbReference type="Gene3D" id="2.40.10.10">
    <property type="entry name" value="Trypsin-like serine proteases"/>
    <property type="match status" value="1"/>
</dbReference>
<dbReference type="InterPro" id="IPR035914">
    <property type="entry name" value="Sperma_CUB_dom_sf"/>
</dbReference>
<dbReference type="Proteomes" id="UP001059041">
    <property type="component" value="Linkage Group LG4"/>
</dbReference>
<gene>
    <name evidence="5" type="ORF">IRJ41_001318</name>
</gene>
<evidence type="ECO:0000313" key="6">
    <source>
        <dbReference type="Proteomes" id="UP001059041"/>
    </source>
</evidence>
<dbReference type="Pfam" id="PF00089">
    <property type="entry name" value="Trypsin"/>
    <property type="match status" value="1"/>
</dbReference>
<proteinExistence type="predicted"/>
<evidence type="ECO:0000256" key="3">
    <source>
        <dbReference type="PROSITE-ProRule" id="PRU00059"/>
    </source>
</evidence>
<feature type="disulfide bond" evidence="3">
    <location>
        <begin position="73"/>
        <end position="90"/>
    </location>
</feature>
<dbReference type="PANTHER" id="PTHR24251">
    <property type="entry name" value="OVOCHYMASE-RELATED"/>
    <property type="match status" value="1"/>
</dbReference>
<dbReference type="PROSITE" id="PS01180">
    <property type="entry name" value="CUB"/>
    <property type="match status" value="1"/>
</dbReference>
<keyword evidence="1" id="KW-0677">Repeat</keyword>
<sequence>MQCCFKSLKAFSFFFKVLVVEDSKIWLAPKVFCHQQTILDSYGASCQWNIRVPTGKNVHLHFSNFSLEKTTLCLNDKVTLSDNIGSVTHCSTSPPRDLVTAGDILSVSFSSNDKVVDLGFGAHWKAVDPADIEINKTIFFIVLIVSPAAVGCGGHFTSEQGELQSIPSARRIYVVFTHFELQAVNLLGKCVDYVEIFNSNKFCGFVQPSLSLPYNKITIRFLSNAAGQEKGFRGYWTTDPSVFPTLPPPLPNPWDDILISEYFNVLLFIIIIRAFHSALNTMQNIECYCGEKLDDIALVRVVRLTKAITVTPENSQVCLPKPESIMPAGHVCYNHLSGGFIHCCHYISAYFWGILGPLMSGDSGGPFVCKQTGTGASWEVHGVVSFRPRGCIVDKKPSVSAFSHWIEDNIKRYTYENMSR</sequence>
<evidence type="ECO:0000313" key="5">
    <source>
        <dbReference type="EMBL" id="KAI7810415.1"/>
    </source>
</evidence>
<protein>
    <recommendedName>
        <fullName evidence="4">CUB domain-containing protein</fullName>
    </recommendedName>
</protein>
<dbReference type="InterPro" id="IPR043504">
    <property type="entry name" value="Peptidase_S1_PA_chymotrypsin"/>
</dbReference>
<dbReference type="Gene3D" id="2.60.120.290">
    <property type="entry name" value="Spermadhesin, CUB domain"/>
    <property type="match status" value="2"/>
</dbReference>
<dbReference type="Pfam" id="PF00431">
    <property type="entry name" value="CUB"/>
    <property type="match status" value="1"/>
</dbReference>
<evidence type="ECO:0000259" key="4">
    <source>
        <dbReference type="PROSITE" id="PS01180"/>
    </source>
</evidence>
<dbReference type="SUPFAM" id="SSF50494">
    <property type="entry name" value="Trypsin-like serine proteases"/>
    <property type="match status" value="1"/>
</dbReference>
<feature type="domain" description="CUB" evidence="4">
    <location>
        <begin position="4"/>
        <end position="127"/>
    </location>
</feature>
<dbReference type="AlphaFoldDB" id="A0A9W8C828"/>
<keyword evidence="6" id="KW-1185">Reference proteome</keyword>
<accession>A0A9W8C828</accession>